<feature type="chain" id="PRO_5004191625" evidence="2">
    <location>
        <begin position="23"/>
        <end position="272"/>
    </location>
</feature>
<feature type="region of interest" description="Disordered" evidence="1">
    <location>
        <begin position="27"/>
        <end position="46"/>
    </location>
</feature>
<name>Q1IKM2_KORVE</name>
<feature type="signal peptide" evidence="2">
    <location>
        <begin position="1"/>
        <end position="22"/>
    </location>
</feature>
<gene>
    <name evidence="3" type="ordered locus">Acid345_3577</name>
</gene>
<organism evidence="3 4">
    <name type="scientific">Koribacter versatilis (strain Ellin345)</name>
    <dbReference type="NCBI Taxonomy" id="204669"/>
    <lineage>
        <taxon>Bacteria</taxon>
        <taxon>Pseudomonadati</taxon>
        <taxon>Acidobacteriota</taxon>
        <taxon>Terriglobia</taxon>
        <taxon>Terriglobales</taxon>
        <taxon>Candidatus Korobacteraceae</taxon>
        <taxon>Candidatus Korobacter</taxon>
    </lineage>
</organism>
<dbReference type="EnsemblBacteria" id="ABF42578">
    <property type="protein sequence ID" value="ABF42578"/>
    <property type="gene ID" value="Acid345_3577"/>
</dbReference>
<dbReference type="OrthoDB" id="101814at2"/>
<proteinExistence type="predicted"/>
<keyword evidence="2" id="KW-0732">Signal</keyword>
<dbReference type="EMBL" id="CP000360">
    <property type="protein sequence ID" value="ABF42578.1"/>
    <property type="molecule type" value="Genomic_DNA"/>
</dbReference>
<dbReference type="KEGG" id="aba:Acid345_3577"/>
<accession>Q1IKM2</accession>
<evidence type="ECO:0000256" key="2">
    <source>
        <dbReference type="SAM" id="SignalP"/>
    </source>
</evidence>
<dbReference type="eggNOG" id="ENOG5030FP6">
    <property type="taxonomic scope" value="Bacteria"/>
</dbReference>
<protein>
    <submittedName>
        <fullName evidence="3">Uncharacterized protein</fullName>
    </submittedName>
</protein>
<dbReference type="Proteomes" id="UP000002432">
    <property type="component" value="Chromosome"/>
</dbReference>
<feature type="compositionally biased region" description="Polar residues" evidence="1">
    <location>
        <begin position="30"/>
        <end position="39"/>
    </location>
</feature>
<sequence length="272" mass="30459">MKVRMGFGAWLVLLLMAPVALVAQREAPGQPTQQGTDGPSANAAGLPVDPLIERARQAALQFSQKLPNFICEEHIARYMQRGQKKKALDVVTAEVIYSIGVESYRNVKVDGHATNHGIEELDGYGSKGEFGSTLRGIFDRRTDALFGAGRRTELSGSVAEVYDFQVRKRKSSWEIRDGSQVVYPAYEGRVWIDPDTARVLRIEREAVDLPRDFAMDRVEVAVDYTYTTIAGNTSLLPVHAEVLSCDRGNPECSHNIIDFRNYREFRVEHTIK</sequence>
<dbReference type="HOGENOM" id="CLU_1022252_0_0_0"/>
<evidence type="ECO:0000313" key="4">
    <source>
        <dbReference type="Proteomes" id="UP000002432"/>
    </source>
</evidence>
<evidence type="ECO:0000256" key="1">
    <source>
        <dbReference type="SAM" id="MobiDB-lite"/>
    </source>
</evidence>
<evidence type="ECO:0000313" key="3">
    <source>
        <dbReference type="EMBL" id="ABF42578.1"/>
    </source>
</evidence>
<dbReference type="AlphaFoldDB" id="Q1IKM2"/>
<keyword evidence="4" id="KW-1185">Reference proteome</keyword>
<reference evidence="3 4" key="1">
    <citation type="journal article" date="2009" name="Appl. Environ. Microbiol.">
        <title>Three genomes from the phylum Acidobacteria provide insight into the lifestyles of these microorganisms in soils.</title>
        <authorList>
            <person name="Ward N.L."/>
            <person name="Challacombe J.F."/>
            <person name="Janssen P.H."/>
            <person name="Henrissat B."/>
            <person name="Coutinho P.M."/>
            <person name="Wu M."/>
            <person name="Xie G."/>
            <person name="Haft D.H."/>
            <person name="Sait M."/>
            <person name="Badger J."/>
            <person name="Barabote R.D."/>
            <person name="Bradley B."/>
            <person name="Brettin T.S."/>
            <person name="Brinkac L.M."/>
            <person name="Bruce D."/>
            <person name="Creasy T."/>
            <person name="Daugherty S.C."/>
            <person name="Davidsen T.M."/>
            <person name="DeBoy R.T."/>
            <person name="Detter J.C."/>
            <person name="Dodson R.J."/>
            <person name="Durkin A.S."/>
            <person name="Ganapathy A."/>
            <person name="Gwinn-Giglio M."/>
            <person name="Han C.S."/>
            <person name="Khouri H."/>
            <person name="Kiss H."/>
            <person name="Kothari S.P."/>
            <person name="Madupu R."/>
            <person name="Nelson K.E."/>
            <person name="Nelson W.C."/>
            <person name="Paulsen I."/>
            <person name="Penn K."/>
            <person name="Ren Q."/>
            <person name="Rosovitz M.J."/>
            <person name="Selengut J.D."/>
            <person name="Shrivastava S."/>
            <person name="Sullivan S.A."/>
            <person name="Tapia R."/>
            <person name="Thompson L.S."/>
            <person name="Watkins K.L."/>
            <person name="Yang Q."/>
            <person name="Yu C."/>
            <person name="Zafar N."/>
            <person name="Zhou L."/>
            <person name="Kuske C.R."/>
        </authorList>
    </citation>
    <scope>NUCLEOTIDE SEQUENCE [LARGE SCALE GENOMIC DNA]</scope>
    <source>
        <strain evidence="3 4">Ellin345</strain>
    </source>
</reference>